<dbReference type="Pfam" id="PF00021">
    <property type="entry name" value="UPAR_LY6"/>
    <property type="match status" value="1"/>
</dbReference>
<gene>
    <name evidence="2" type="ORF">GDO78_016778</name>
</gene>
<dbReference type="InterPro" id="IPR045860">
    <property type="entry name" value="Snake_toxin-like_sf"/>
</dbReference>
<evidence type="ECO:0000313" key="3">
    <source>
        <dbReference type="Proteomes" id="UP000770717"/>
    </source>
</evidence>
<dbReference type="InterPro" id="IPR016054">
    <property type="entry name" value="LY6_UPA_recep-like"/>
</dbReference>
<dbReference type="CDD" id="cd00117">
    <property type="entry name" value="TFP"/>
    <property type="match status" value="1"/>
</dbReference>
<dbReference type="AlphaFoldDB" id="A0A8J6EKR3"/>
<accession>A0A8J6EKR3</accession>
<dbReference type="EMBL" id="WNTK01000223">
    <property type="protein sequence ID" value="KAG9470776.1"/>
    <property type="molecule type" value="Genomic_DNA"/>
</dbReference>
<evidence type="ECO:0000259" key="1">
    <source>
        <dbReference type="Pfam" id="PF00021"/>
    </source>
</evidence>
<keyword evidence="3" id="KW-1185">Reference proteome</keyword>
<feature type="domain" description="UPAR/Ly6" evidence="1">
    <location>
        <begin position="9"/>
        <end position="90"/>
    </location>
</feature>
<protein>
    <recommendedName>
        <fullName evidence="1">UPAR/Ly6 domain-containing protein</fullName>
    </recommendedName>
</protein>
<proteinExistence type="predicted"/>
<dbReference type="OrthoDB" id="9906375at2759"/>
<dbReference type="Proteomes" id="UP000770717">
    <property type="component" value="Unassembled WGS sequence"/>
</dbReference>
<dbReference type="SUPFAM" id="SSF57302">
    <property type="entry name" value="Snake toxin-like"/>
    <property type="match status" value="1"/>
</dbReference>
<comment type="caution">
    <text evidence="2">The sequence shown here is derived from an EMBL/GenBank/DDBJ whole genome shotgun (WGS) entry which is preliminary data.</text>
</comment>
<organism evidence="2 3">
    <name type="scientific">Eleutherodactylus coqui</name>
    <name type="common">Puerto Rican coqui</name>
    <dbReference type="NCBI Taxonomy" id="57060"/>
    <lineage>
        <taxon>Eukaryota</taxon>
        <taxon>Metazoa</taxon>
        <taxon>Chordata</taxon>
        <taxon>Craniata</taxon>
        <taxon>Vertebrata</taxon>
        <taxon>Euteleostomi</taxon>
        <taxon>Amphibia</taxon>
        <taxon>Batrachia</taxon>
        <taxon>Anura</taxon>
        <taxon>Neobatrachia</taxon>
        <taxon>Hyloidea</taxon>
        <taxon>Eleutherodactylidae</taxon>
        <taxon>Eleutherodactylinae</taxon>
        <taxon>Eleutherodactylus</taxon>
        <taxon>Eleutherodactylus</taxon>
    </lineage>
</organism>
<sequence>MGQGQVINRECNNCALRFLSTCFGSTSQYAQCQESAFCGVTNYILGNTIVFARYGCIESANCNLTSQSGTGALRAITANTTCCNTNFCNGGFTARAPHLAVLGSLSIFLLYITS</sequence>
<evidence type="ECO:0000313" key="2">
    <source>
        <dbReference type="EMBL" id="KAG9470776.1"/>
    </source>
</evidence>
<reference evidence="2" key="1">
    <citation type="thesis" date="2020" institute="ProQuest LLC" country="789 East Eisenhower Parkway, Ann Arbor, MI, USA">
        <title>Comparative Genomics and Chromosome Evolution.</title>
        <authorList>
            <person name="Mudd A.B."/>
        </authorList>
    </citation>
    <scope>NUCLEOTIDE SEQUENCE</scope>
    <source>
        <strain evidence="2">HN-11 Male</strain>
        <tissue evidence="2">Kidney and liver</tissue>
    </source>
</reference>
<name>A0A8J6EKR3_ELECQ</name>